<dbReference type="InterPro" id="IPR058922">
    <property type="entry name" value="WHD_DRP"/>
</dbReference>
<feature type="domain" description="NB-ARC" evidence="6">
    <location>
        <begin position="196"/>
        <end position="346"/>
    </location>
</feature>
<evidence type="ECO:0000259" key="8">
    <source>
        <dbReference type="Pfam" id="PF23559"/>
    </source>
</evidence>
<comment type="similarity">
    <text evidence="1">Belongs to the disease resistance NB-LRR family.</text>
</comment>
<evidence type="ECO:0000256" key="3">
    <source>
        <dbReference type="ARBA" id="ARBA00022737"/>
    </source>
</evidence>
<feature type="domain" description="Disease resistance N-terminal" evidence="7">
    <location>
        <begin position="13"/>
        <end position="99"/>
    </location>
</feature>
<dbReference type="Pfam" id="PF00931">
    <property type="entry name" value="NB-ARC"/>
    <property type="match status" value="1"/>
</dbReference>
<dbReference type="EMBL" id="JAMQYH010000003">
    <property type="protein sequence ID" value="KAJ1694590.1"/>
    <property type="molecule type" value="Genomic_DNA"/>
</dbReference>
<evidence type="ECO:0000313" key="10">
    <source>
        <dbReference type="Proteomes" id="UP001151287"/>
    </source>
</evidence>
<dbReference type="InterPro" id="IPR044974">
    <property type="entry name" value="Disease_R_plants"/>
</dbReference>
<reference evidence="9" key="1">
    <citation type="journal article" date="2022" name="Cell">
        <title>Repeat-based holocentromeres influence genome architecture and karyotype evolution.</title>
        <authorList>
            <person name="Hofstatter P.G."/>
            <person name="Thangavel G."/>
            <person name="Lux T."/>
            <person name="Neumann P."/>
            <person name="Vondrak T."/>
            <person name="Novak P."/>
            <person name="Zhang M."/>
            <person name="Costa L."/>
            <person name="Castellani M."/>
            <person name="Scott A."/>
            <person name="Toegelov H."/>
            <person name="Fuchs J."/>
            <person name="Mata-Sucre Y."/>
            <person name="Dias Y."/>
            <person name="Vanzela A.L.L."/>
            <person name="Huettel B."/>
            <person name="Almeida C.C.S."/>
            <person name="Simkova H."/>
            <person name="Souza G."/>
            <person name="Pedrosa-Harand A."/>
            <person name="Macas J."/>
            <person name="Mayer K.F.X."/>
            <person name="Houben A."/>
            <person name="Marques A."/>
        </authorList>
    </citation>
    <scope>NUCLEOTIDE SEQUENCE</scope>
    <source>
        <strain evidence="9">RhyBre1mFocal</strain>
    </source>
</reference>
<protein>
    <submittedName>
        <fullName evidence="9">Uncharacterized protein</fullName>
    </submittedName>
</protein>
<evidence type="ECO:0000259" key="7">
    <source>
        <dbReference type="Pfam" id="PF18052"/>
    </source>
</evidence>
<evidence type="ECO:0000256" key="2">
    <source>
        <dbReference type="ARBA" id="ARBA00022614"/>
    </source>
</evidence>
<dbReference type="Pfam" id="PF18052">
    <property type="entry name" value="Rx_N"/>
    <property type="match status" value="1"/>
</dbReference>
<feature type="domain" description="Disease resistance protein winged helix" evidence="8">
    <location>
        <begin position="458"/>
        <end position="527"/>
    </location>
</feature>
<dbReference type="InterPro" id="IPR036388">
    <property type="entry name" value="WH-like_DNA-bd_sf"/>
</dbReference>
<dbReference type="OrthoDB" id="692419at2759"/>
<keyword evidence="5" id="KW-0611">Plant defense</keyword>
<gene>
    <name evidence="9" type="ORF">LUZ63_011288</name>
</gene>
<dbReference type="SUPFAM" id="SSF52540">
    <property type="entry name" value="P-loop containing nucleoside triphosphate hydrolases"/>
    <property type="match status" value="1"/>
</dbReference>
<sequence>MAETAVLAPLGWVVSPLLKTLVDKARELLGTSLDEKIKKLEATALPRLSLAIEKAEMSPNKDQLQDWLQRLKGAYYDAEEAIDLLEYQILKQKVKANRKIRISLPFVHRFVQKIVLMGCIDKLIEIANEAKDFREVLEARDIASTSNPDRQINSQSAGTVFGRENDIKELASLLTGEHLRKNSEPGPSSTTVIPIIIAITGRSGVGKTTLAWSVHQYMEEQNSKQKKTSEQNCFDLLFWVDAPRKFKAADLVLKMIQKKKAKDGVLHEANYDATNVELVTLLEQLKAMLGSDVKFLLVIDDFWCDDEGDRKQWEAFINGLIGWLQAGSKILLTTQNVGAVKQARLPDVPEIKAYHLQELKEGAIFELFMHHAKLSTDLLSIQRKEFEISGRKIAVKLKGDPGAAKLVGHQLSTELDLSRWQVIEEKDWSRDENNMKARIWSYQQLSVYLQRCFSFCCLFPKGFGFSVQLLINLWMAEGFIKPTKREDRMEDIGKNYLNELVHRFFLEKYVHQGNIYYKLHDLFHDLAELVQGDHFLRIDDTDPINVPPHELLSSQTENIRHISLPASMIIECKDKICLAKNLCTLICTENNCNIPKKVLQNILKK</sequence>
<evidence type="ECO:0000256" key="4">
    <source>
        <dbReference type="ARBA" id="ARBA00022741"/>
    </source>
</evidence>
<evidence type="ECO:0000256" key="5">
    <source>
        <dbReference type="ARBA" id="ARBA00022821"/>
    </source>
</evidence>
<keyword evidence="4" id="KW-0547">Nucleotide-binding</keyword>
<dbReference type="Pfam" id="PF23559">
    <property type="entry name" value="WHD_DRP"/>
    <property type="match status" value="1"/>
</dbReference>
<dbReference type="InterPro" id="IPR041118">
    <property type="entry name" value="Rx_N"/>
</dbReference>
<dbReference type="Proteomes" id="UP001151287">
    <property type="component" value="Unassembled WGS sequence"/>
</dbReference>
<dbReference type="InterPro" id="IPR027417">
    <property type="entry name" value="P-loop_NTPase"/>
</dbReference>
<evidence type="ECO:0000313" key="9">
    <source>
        <dbReference type="EMBL" id="KAJ1694590.1"/>
    </source>
</evidence>
<name>A0A9Q0HQV7_9POAL</name>
<dbReference type="GO" id="GO:0043531">
    <property type="term" value="F:ADP binding"/>
    <property type="evidence" value="ECO:0007669"/>
    <property type="project" value="InterPro"/>
</dbReference>
<dbReference type="PANTHER" id="PTHR23155:SF1241">
    <property type="entry name" value="DISEASE RESISTANCE RPP13-LIKE PROTEIN 1-RELATED"/>
    <property type="match status" value="1"/>
</dbReference>
<dbReference type="AlphaFoldDB" id="A0A9Q0HQV7"/>
<keyword evidence="3" id="KW-0677">Repeat</keyword>
<comment type="caution">
    <text evidence="9">The sequence shown here is derived from an EMBL/GenBank/DDBJ whole genome shotgun (WGS) entry which is preliminary data.</text>
</comment>
<keyword evidence="2" id="KW-0433">Leucine-rich repeat</keyword>
<dbReference type="Gene3D" id="1.20.5.4130">
    <property type="match status" value="1"/>
</dbReference>
<dbReference type="GO" id="GO:0098542">
    <property type="term" value="P:defense response to other organism"/>
    <property type="evidence" value="ECO:0007669"/>
    <property type="project" value="TreeGrafter"/>
</dbReference>
<proteinExistence type="inferred from homology"/>
<organism evidence="9 10">
    <name type="scientific">Rhynchospora breviuscula</name>
    <dbReference type="NCBI Taxonomy" id="2022672"/>
    <lineage>
        <taxon>Eukaryota</taxon>
        <taxon>Viridiplantae</taxon>
        <taxon>Streptophyta</taxon>
        <taxon>Embryophyta</taxon>
        <taxon>Tracheophyta</taxon>
        <taxon>Spermatophyta</taxon>
        <taxon>Magnoliopsida</taxon>
        <taxon>Liliopsida</taxon>
        <taxon>Poales</taxon>
        <taxon>Cyperaceae</taxon>
        <taxon>Cyperoideae</taxon>
        <taxon>Rhynchosporeae</taxon>
        <taxon>Rhynchospora</taxon>
    </lineage>
</organism>
<evidence type="ECO:0000256" key="1">
    <source>
        <dbReference type="ARBA" id="ARBA00008894"/>
    </source>
</evidence>
<dbReference type="Gene3D" id="1.10.10.10">
    <property type="entry name" value="Winged helix-like DNA-binding domain superfamily/Winged helix DNA-binding domain"/>
    <property type="match status" value="1"/>
</dbReference>
<dbReference type="Gene3D" id="3.40.50.300">
    <property type="entry name" value="P-loop containing nucleotide triphosphate hydrolases"/>
    <property type="match status" value="1"/>
</dbReference>
<keyword evidence="10" id="KW-1185">Reference proteome</keyword>
<dbReference type="InterPro" id="IPR002182">
    <property type="entry name" value="NB-ARC"/>
</dbReference>
<accession>A0A9Q0HQV7</accession>
<evidence type="ECO:0000259" key="6">
    <source>
        <dbReference type="Pfam" id="PF00931"/>
    </source>
</evidence>
<dbReference type="PANTHER" id="PTHR23155">
    <property type="entry name" value="DISEASE RESISTANCE PROTEIN RP"/>
    <property type="match status" value="1"/>
</dbReference>